<dbReference type="OrthoDB" id="8195499at2759"/>
<evidence type="ECO:0000313" key="2">
    <source>
        <dbReference type="EMBL" id="KAF2890494.1"/>
    </source>
</evidence>
<dbReference type="Proteomes" id="UP000801492">
    <property type="component" value="Unassembled WGS sequence"/>
</dbReference>
<comment type="caution">
    <text evidence="2">The sequence shown here is derived from an EMBL/GenBank/DDBJ whole genome shotgun (WGS) entry which is preliminary data.</text>
</comment>
<reference evidence="2" key="1">
    <citation type="submission" date="2019-08" db="EMBL/GenBank/DDBJ databases">
        <title>The genome of the North American firefly Photinus pyralis.</title>
        <authorList>
            <consortium name="Photinus pyralis genome working group"/>
            <person name="Fallon T.R."/>
            <person name="Sander Lower S.E."/>
            <person name="Weng J.-K."/>
        </authorList>
    </citation>
    <scope>NUCLEOTIDE SEQUENCE</scope>
    <source>
        <strain evidence="2">TRF0915ILg1</strain>
        <tissue evidence="2">Whole body</tissue>
    </source>
</reference>
<organism evidence="2 3">
    <name type="scientific">Ignelater luminosus</name>
    <name type="common">Cucubano</name>
    <name type="synonym">Pyrophorus luminosus</name>
    <dbReference type="NCBI Taxonomy" id="2038154"/>
    <lineage>
        <taxon>Eukaryota</taxon>
        <taxon>Metazoa</taxon>
        <taxon>Ecdysozoa</taxon>
        <taxon>Arthropoda</taxon>
        <taxon>Hexapoda</taxon>
        <taxon>Insecta</taxon>
        <taxon>Pterygota</taxon>
        <taxon>Neoptera</taxon>
        <taxon>Endopterygota</taxon>
        <taxon>Coleoptera</taxon>
        <taxon>Polyphaga</taxon>
        <taxon>Elateriformia</taxon>
        <taxon>Elateroidea</taxon>
        <taxon>Elateridae</taxon>
        <taxon>Agrypninae</taxon>
        <taxon>Pyrophorini</taxon>
        <taxon>Ignelater</taxon>
    </lineage>
</organism>
<feature type="signal peptide" evidence="1">
    <location>
        <begin position="1"/>
        <end position="20"/>
    </location>
</feature>
<feature type="chain" id="PRO_5035449689" evidence="1">
    <location>
        <begin position="21"/>
        <end position="162"/>
    </location>
</feature>
<dbReference type="EMBL" id="VTPC01051323">
    <property type="protein sequence ID" value="KAF2890494.1"/>
    <property type="molecule type" value="Genomic_DNA"/>
</dbReference>
<protein>
    <submittedName>
        <fullName evidence="2">Uncharacterized protein</fullName>
    </submittedName>
</protein>
<evidence type="ECO:0000256" key="1">
    <source>
        <dbReference type="SAM" id="SignalP"/>
    </source>
</evidence>
<accession>A0A8K0CQ01</accession>
<proteinExistence type="predicted"/>
<evidence type="ECO:0000313" key="3">
    <source>
        <dbReference type="Proteomes" id="UP000801492"/>
    </source>
</evidence>
<sequence>MCLAALMVGVWYLLLKRKKARRWWVKPINANRKNQADYHNLIQEMRVSDPDMFFNYTKLAVDQFDLLLTWIGPVIKKDSFRESINPGARLVLTPSEVNGQLVLGEWRDDIPADTALRPVAKLRRRIGTRNSPQRAIAYRNYPKMYVNGEIGSVPWQYNAINK</sequence>
<dbReference type="AlphaFoldDB" id="A0A8K0CQ01"/>
<keyword evidence="1" id="KW-0732">Signal</keyword>
<gene>
    <name evidence="2" type="ORF">ILUMI_15679</name>
</gene>
<name>A0A8K0CQ01_IGNLU</name>
<keyword evidence="3" id="KW-1185">Reference proteome</keyword>